<dbReference type="Pfam" id="PF10414">
    <property type="entry name" value="CysG_dimeriser"/>
    <property type="match status" value="1"/>
</dbReference>
<organism evidence="9 10">
    <name type="scientific">Aliivibrio finisterrensis</name>
    <dbReference type="NCBI Taxonomy" id="511998"/>
    <lineage>
        <taxon>Bacteria</taxon>
        <taxon>Pseudomonadati</taxon>
        <taxon>Pseudomonadota</taxon>
        <taxon>Gammaproteobacteria</taxon>
        <taxon>Vibrionales</taxon>
        <taxon>Vibrionaceae</taxon>
        <taxon>Aliivibrio</taxon>
    </lineage>
</organism>
<comment type="catalytic activity">
    <reaction evidence="6">
        <text>precorrin-2 + NAD(+) = sirohydrochlorin + NADH + 2 H(+)</text>
        <dbReference type="Rhea" id="RHEA:15613"/>
        <dbReference type="ChEBI" id="CHEBI:15378"/>
        <dbReference type="ChEBI" id="CHEBI:57540"/>
        <dbReference type="ChEBI" id="CHEBI:57945"/>
        <dbReference type="ChEBI" id="CHEBI:58351"/>
        <dbReference type="ChEBI" id="CHEBI:58827"/>
        <dbReference type="EC" id="1.3.1.76"/>
    </reaction>
</comment>
<dbReference type="Gene3D" id="3.30.160.110">
    <property type="entry name" value="Siroheme synthase, domain 2"/>
    <property type="match status" value="1"/>
</dbReference>
<dbReference type="Gene3D" id="3.40.50.720">
    <property type="entry name" value="NAD(P)-binding Rossmann-like Domain"/>
    <property type="match status" value="1"/>
</dbReference>
<feature type="domain" description="Siroheme synthase central" evidence="8">
    <location>
        <begin position="121"/>
        <end position="147"/>
    </location>
</feature>
<dbReference type="SUPFAM" id="SSF53790">
    <property type="entry name" value="Tetrapyrrole methylase"/>
    <property type="match status" value="1"/>
</dbReference>
<evidence type="ECO:0000256" key="4">
    <source>
        <dbReference type="ARBA" id="ARBA00023027"/>
    </source>
</evidence>
<dbReference type="InterPro" id="IPR019478">
    <property type="entry name" value="Sirohaem_synthase_dimer_dom"/>
</dbReference>
<evidence type="ECO:0000259" key="8">
    <source>
        <dbReference type="Pfam" id="PF14824"/>
    </source>
</evidence>
<dbReference type="GO" id="GO:0043115">
    <property type="term" value="F:precorrin-2 dehydrogenase activity"/>
    <property type="evidence" value="ECO:0007669"/>
    <property type="project" value="UniProtKB-EC"/>
</dbReference>
<dbReference type="EMBL" id="SEZJ01000010">
    <property type="protein sequence ID" value="RYU45793.1"/>
    <property type="molecule type" value="Genomic_DNA"/>
</dbReference>
<evidence type="ECO:0000256" key="1">
    <source>
        <dbReference type="ARBA" id="ARBA00005010"/>
    </source>
</evidence>
<dbReference type="SUPFAM" id="SSF51735">
    <property type="entry name" value="NAD(P)-binding Rossmann-fold domains"/>
    <property type="match status" value="1"/>
</dbReference>
<evidence type="ECO:0000256" key="6">
    <source>
        <dbReference type="ARBA" id="ARBA00047561"/>
    </source>
</evidence>
<name>A0A4Q5KI03_9GAMM</name>
<evidence type="ECO:0000256" key="5">
    <source>
        <dbReference type="ARBA" id="ARBA00023244"/>
    </source>
</evidence>
<protein>
    <recommendedName>
        <fullName evidence="2">precorrin-2 dehydrogenase</fullName>
        <ecNumber evidence="2">1.3.1.76</ecNumber>
    </recommendedName>
</protein>
<proteinExistence type="predicted"/>
<dbReference type="NCBIfam" id="TIGR01470">
    <property type="entry name" value="cysG_Nterm"/>
    <property type="match status" value="1"/>
</dbReference>
<dbReference type="Gene3D" id="3.40.1010.10">
    <property type="entry name" value="Cobalt-precorrin-4 Transmethylase, Domain 1"/>
    <property type="match status" value="1"/>
</dbReference>
<dbReference type="InterPro" id="IPR037115">
    <property type="entry name" value="Sirohaem_synt_dimer_dom_sf"/>
</dbReference>
<dbReference type="Proteomes" id="UP000293465">
    <property type="component" value="Unassembled WGS sequence"/>
</dbReference>
<keyword evidence="3" id="KW-0560">Oxidoreductase</keyword>
<dbReference type="OrthoDB" id="9815856at2"/>
<dbReference type="InterPro" id="IPR014777">
    <property type="entry name" value="4pyrrole_Mease_sub1"/>
</dbReference>
<sequence>MRYFPIFMDIQKRPVLVIGGGEVACRKIDMLLQADADITVVAPSIKSYLMNYVEEDKIHYIKGFYHSDLLDKQSYVQVWATTDNSELNHQVYRDAHDARILVNVVDDTPHCDFITPSMVNRGRVQVAISSGGSSPVLIRMIREQMETQLSSKIAMLADFGADKRNVIKQHFMTVDERRKFWETFLRSPEVEKLTTRNELEQLFSQYLSSNIETKAERNWIEYHQETEMLTLKSLRLMQQAEWVICFNDCPSEFVELCRRDAERLYVDTEQEIAEYLHQAEVENIRVTILLKKGHLLRNATLQAYLSSDIYVPTL</sequence>
<dbReference type="EC" id="1.3.1.76" evidence="2"/>
<dbReference type="InterPro" id="IPR028161">
    <property type="entry name" value="Met8-like"/>
</dbReference>
<evidence type="ECO:0000256" key="2">
    <source>
        <dbReference type="ARBA" id="ARBA00012400"/>
    </source>
</evidence>
<dbReference type="AlphaFoldDB" id="A0A4Q5KI03"/>
<evidence type="ECO:0000259" key="7">
    <source>
        <dbReference type="Pfam" id="PF10414"/>
    </source>
</evidence>
<evidence type="ECO:0000256" key="3">
    <source>
        <dbReference type="ARBA" id="ARBA00023002"/>
    </source>
</evidence>
<dbReference type="RefSeq" id="WP_130087694.1">
    <property type="nucleotide sequence ID" value="NZ_SEZJ01000010.1"/>
</dbReference>
<dbReference type="InterPro" id="IPR028281">
    <property type="entry name" value="Sirohaem_synthase_central"/>
</dbReference>
<dbReference type="PANTHER" id="PTHR35330:SF1">
    <property type="entry name" value="SIROHEME BIOSYNTHESIS PROTEIN MET8"/>
    <property type="match status" value="1"/>
</dbReference>
<dbReference type="InterPro" id="IPR036291">
    <property type="entry name" value="NAD(P)-bd_dom_sf"/>
</dbReference>
<dbReference type="Gene3D" id="1.10.8.210">
    <property type="entry name" value="Sirohaem synthase, dimerisation domain"/>
    <property type="match status" value="1"/>
</dbReference>
<comment type="caution">
    <text evidence="9">The sequence shown here is derived from an EMBL/GenBank/DDBJ whole genome shotgun (WGS) entry which is preliminary data.</text>
</comment>
<dbReference type="Pfam" id="PF13241">
    <property type="entry name" value="NAD_binding_7"/>
    <property type="match status" value="1"/>
</dbReference>
<dbReference type="PANTHER" id="PTHR35330">
    <property type="entry name" value="SIROHEME BIOSYNTHESIS PROTEIN MET8"/>
    <property type="match status" value="1"/>
</dbReference>
<dbReference type="InterPro" id="IPR035996">
    <property type="entry name" value="4pyrrol_Methylase_sf"/>
</dbReference>
<dbReference type="Pfam" id="PF14824">
    <property type="entry name" value="Sirohm_synth_M"/>
    <property type="match status" value="1"/>
</dbReference>
<keyword evidence="5" id="KW-0627">Porphyrin biosynthesis</keyword>
<dbReference type="GO" id="GO:0004325">
    <property type="term" value="F:ferrochelatase activity"/>
    <property type="evidence" value="ECO:0007669"/>
    <property type="project" value="InterPro"/>
</dbReference>
<evidence type="ECO:0000313" key="10">
    <source>
        <dbReference type="Proteomes" id="UP000293465"/>
    </source>
</evidence>
<keyword evidence="4" id="KW-0520">NAD</keyword>
<feature type="domain" description="Sirohaem synthase dimerisation" evidence="7">
    <location>
        <begin position="154"/>
        <end position="198"/>
    </location>
</feature>
<dbReference type="UniPathway" id="UPA00262">
    <property type="reaction ID" value="UER00222"/>
</dbReference>
<dbReference type="InterPro" id="IPR006367">
    <property type="entry name" value="Sirohaem_synthase_N"/>
</dbReference>
<dbReference type="SUPFAM" id="SSF75615">
    <property type="entry name" value="Siroheme synthase middle domains-like"/>
    <property type="match status" value="1"/>
</dbReference>
<reference evidence="9 10" key="1">
    <citation type="submission" date="2019-02" db="EMBL/GenBank/DDBJ databases">
        <title>Genome sequences of Aliivibrio finisterrensis strains from farmed Atlantic salmon.</title>
        <authorList>
            <person name="Bowman J.P."/>
        </authorList>
    </citation>
    <scope>NUCLEOTIDE SEQUENCE [LARGE SCALE GENOMIC DNA]</scope>
    <source>
        <strain evidence="9 10">A32</strain>
    </source>
</reference>
<dbReference type="GeneID" id="56275864"/>
<dbReference type="GO" id="GO:0008168">
    <property type="term" value="F:methyltransferase activity"/>
    <property type="evidence" value="ECO:0007669"/>
    <property type="project" value="InterPro"/>
</dbReference>
<dbReference type="GO" id="GO:0019354">
    <property type="term" value="P:siroheme biosynthetic process"/>
    <property type="evidence" value="ECO:0007669"/>
    <property type="project" value="UniProtKB-UniPathway"/>
</dbReference>
<evidence type="ECO:0000313" key="9">
    <source>
        <dbReference type="EMBL" id="RYU45793.1"/>
    </source>
</evidence>
<accession>A0A4Q5KI03</accession>
<gene>
    <name evidence="9" type="ORF">ERW49_12420</name>
</gene>
<comment type="pathway">
    <text evidence="1">Porphyrin-containing compound metabolism; siroheme biosynthesis; sirohydrochlorin from precorrin-2: step 1/1.</text>
</comment>